<reference evidence="1" key="1">
    <citation type="submission" date="2014-09" db="EMBL/GenBank/DDBJ databases">
        <authorList>
            <person name="Magalhaes I.L.F."/>
            <person name="Oliveira U."/>
            <person name="Santos F.R."/>
            <person name="Vidigal T.H.D.A."/>
            <person name="Brescovit A.D."/>
            <person name="Santos A.J."/>
        </authorList>
    </citation>
    <scope>NUCLEOTIDE SEQUENCE</scope>
    <source>
        <tissue evidence="1">Shoot tissue taken approximately 20 cm above the soil surface</tissue>
    </source>
</reference>
<reference evidence="1" key="2">
    <citation type="journal article" date="2015" name="Data Brief">
        <title>Shoot transcriptome of the giant reed, Arundo donax.</title>
        <authorList>
            <person name="Barrero R.A."/>
            <person name="Guerrero F.D."/>
            <person name="Moolhuijzen P."/>
            <person name="Goolsby J.A."/>
            <person name="Tidwell J."/>
            <person name="Bellgard S.E."/>
            <person name="Bellgard M.I."/>
        </authorList>
    </citation>
    <scope>NUCLEOTIDE SEQUENCE</scope>
    <source>
        <tissue evidence="1">Shoot tissue taken approximately 20 cm above the soil surface</tissue>
    </source>
</reference>
<accession>A0A0A8ZMN9</accession>
<protein>
    <submittedName>
        <fullName evidence="1">Uncharacterized protein</fullName>
    </submittedName>
</protein>
<dbReference type="AlphaFoldDB" id="A0A0A8ZMN9"/>
<dbReference type="EMBL" id="GBRH01257829">
    <property type="protein sequence ID" value="JAD40066.1"/>
    <property type="molecule type" value="Transcribed_RNA"/>
</dbReference>
<organism evidence="1">
    <name type="scientific">Arundo donax</name>
    <name type="common">Giant reed</name>
    <name type="synonym">Donax arundinaceus</name>
    <dbReference type="NCBI Taxonomy" id="35708"/>
    <lineage>
        <taxon>Eukaryota</taxon>
        <taxon>Viridiplantae</taxon>
        <taxon>Streptophyta</taxon>
        <taxon>Embryophyta</taxon>
        <taxon>Tracheophyta</taxon>
        <taxon>Spermatophyta</taxon>
        <taxon>Magnoliopsida</taxon>
        <taxon>Liliopsida</taxon>
        <taxon>Poales</taxon>
        <taxon>Poaceae</taxon>
        <taxon>PACMAD clade</taxon>
        <taxon>Arundinoideae</taxon>
        <taxon>Arundineae</taxon>
        <taxon>Arundo</taxon>
    </lineage>
</organism>
<evidence type="ECO:0000313" key="1">
    <source>
        <dbReference type="EMBL" id="JAD40066.1"/>
    </source>
</evidence>
<sequence>MFLSRIATKYTLISVQIIYPHISSA</sequence>
<name>A0A0A8ZMN9_ARUDO</name>
<proteinExistence type="predicted"/>